<evidence type="ECO:0000313" key="3">
    <source>
        <dbReference type="EMBL" id="KAF9994396.1"/>
    </source>
</evidence>
<proteinExistence type="predicted"/>
<evidence type="ECO:0000259" key="2">
    <source>
        <dbReference type="PROSITE" id="PS50097"/>
    </source>
</evidence>
<protein>
    <recommendedName>
        <fullName evidence="2">BTB domain-containing protein</fullName>
    </recommendedName>
</protein>
<dbReference type="Gene3D" id="3.30.710.10">
    <property type="entry name" value="Potassium Channel Kv1.1, Chain A"/>
    <property type="match status" value="1"/>
</dbReference>
<feature type="compositionally biased region" description="Polar residues" evidence="1">
    <location>
        <begin position="124"/>
        <end position="134"/>
    </location>
</feature>
<accession>A0A9P6ME84</accession>
<keyword evidence="4" id="KW-1185">Reference proteome</keyword>
<dbReference type="OrthoDB" id="10250130at2759"/>
<dbReference type="InterPro" id="IPR000210">
    <property type="entry name" value="BTB/POZ_dom"/>
</dbReference>
<dbReference type="SUPFAM" id="SSF54695">
    <property type="entry name" value="POZ domain"/>
    <property type="match status" value="1"/>
</dbReference>
<dbReference type="Pfam" id="PF00651">
    <property type="entry name" value="BTB"/>
    <property type="match status" value="1"/>
</dbReference>
<dbReference type="EMBL" id="JAAAHW010001582">
    <property type="protein sequence ID" value="KAF9994396.1"/>
    <property type="molecule type" value="Genomic_DNA"/>
</dbReference>
<evidence type="ECO:0000313" key="4">
    <source>
        <dbReference type="Proteomes" id="UP000749646"/>
    </source>
</evidence>
<dbReference type="AlphaFoldDB" id="A0A9P6ME84"/>
<gene>
    <name evidence="3" type="ORF">BGZ65_009980</name>
</gene>
<name>A0A9P6ME84_9FUNG</name>
<evidence type="ECO:0000256" key="1">
    <source>
        <dbReference type="SAM" id="MobiDB-lite"/>
    </source>
</evidence>
<sequence length="134" mass="15344">MDQNDQFGAPNVDYVADVIAESLLPFGHDLFGRKSDANCILNVDDQHYYVHVQLLAARSPTFRYIFDNMIREGAWQLDLKSEDEVDMDEEHDHNASDSPSIGQEDCDDYSMDVGDEIESHQEKPSFTNENMFYG</sequence>
<feature type="region of interest" description="Disordered" evidence="1">
    <location>
        <begin position="82"/>
        <end position="134"/>
    </location>
</feature>
<dbReference type="InterPro" id="IPR011333">
    <property type="entry name" value="SKP1/BTB/POZ_sf"/>
</dbReference>
<feature type="compositionally biased region" description="Acidic residues" evidence="1">
    <location>
        <begin position="104"/>
        <end position="116"/>
    </location>
</feature>
<dbReference type="PROSITE" id="PS50097">
    <property type="entry name" value="BTB"/>
    <property type="match status" value="1"/>
</dbReference>
<dbReference type="Proteomes" id="UP000749646">
    <property type="component" value="Unassembled WGS sequence"/>
</dbReference>
<comment type="caution">
    <text evidence="3">The sequence shown here is derived from an EMBL/GenBank/DDBJ whole genome shotgun (WGS) entry which is preliminary data.</text>
</comment>
<reference evidence="3" key="1">
    <citation type="journal article" date="2020" name="Fungal Divers.">
        <title>Resolving the Mortierellaceae phylogeny through synthesis of multi-gene phylogenetics and phylogenomics.</title>
        <authorList>
            <person name="Vandepol N."/>
            <person name="Liber J."/>
            <person name="Desiro A."/>
            <person name="Na H."/>
            <person name="Kennedy M."/>
            <person name="Barry K."/>
            <person name="Grigoriev I.V."/>
            <person name="Miller A.N."/>
            <person name="O'Donnell K."/>
            <person name="Stajich J.E."/>
            <person name="Bonito G."/>
        </authorList>
    </citation>
    <scope>NUCLEOTIDE SEQUENCE</scope>
    <source>
        <strain evidence="3">MES-2147</strain>
    </source>
</reference>
<feature type="domain" description="BTB" evidence="2">
    <location>
        <begin position="37"/>
        <end position="68"/>
    </location>
</feature>
<organism evidence="3 4">
    <name type="scientific">Modicella reniformis</name>
    <dbReference type="NCBI Taxonomy" id="1440133"/>
    <lineage>
        <taxon>Eukaryota</taxon>
        <taxon>Fungi</taxon>
        <taxon>Fungi incertae sedis</taxon>
        <taxon>Mucoromycota</taxon>
        <taxon>Mortierellomycotina</taxon>
        <taxon>Mortierellomycetes</taxon>
        <taxon>Mortierellales</taxon>
        <taxon>Mortierellaceae</taxon>
        <taxon>Modicella</taxon>
    </lineage>
</organism>